<feature type="coiled-coil region" evidence="1">
    <location>
        <begin position="228"/>
        <end position="255"/>
    </location>
</feature>
<dbReference type="EMBL" id="JALLAZ020001113">
    <property type="protein sequence ID" value="KAL3780431.1"/>
    <property type="molecule type" value="Genomic_DNA"/>
</dbReference>
<dbReference type="AlphaFoldDB" id="A0ABD3NY87"/>
<feature type="coiled-coil region" evidence="1">
    <location>
        <begin position="145"/>
        <end position="197"/>
    </location>
</feature>
<organism evidence="3 4">
    <name type="scientific">Stephanodiscus triporus</name>
    <dbReference type="NCBI Taxonomy" id="2934178"/>
    <lineage>
        <taxon>Eukaryota</taxon>
        <taxon>Sar</taxon>
        <taxon>Stramenopiles</taxon>
        <taxon>Ochrophyta</taxon>
        <taxon>Bacillariophyta</taxon>
        <taxon>Coscinodiscophyceae</taxon>
        <taxon>Thalassiosirophycidae</taxon>
        <taxon>Stephanodiscales</taxon>
        <taxon>Stephanodiscaceae</taxon>
        <taxon>Stephanodiscus</taxon>
    </lineage>
</organism>
<feature type="compositionally biased region" description="Basic and acidic residues" evidence="2">
    <location>
        <begin position="72"/>
        <end position="94"/>
    </location>
</feature>
<gene>
    <name evidence="3" type="ORF">ACHAW5_003607</name>
</gene>
<evidence type="ECO:0000256" key="2">
    <source>
        <dbReference type="SAM" id="MobiDB-lite"/>
    </source>
</evidence>
<reference evidence="3 4" key="1">
    <citation type="submission" date="2024-10" db="EMBL/GenBank/DDBJ databases">
        <title>Updated reference genomes for cyclostephanoid diatoms.</title>
        <authorList>
            <person name="Roberts W.R."/>
            <person name="Alverson A.J."/>
        </authorList>
    </citation>
    <scope>NUCLEOTIDE SEQUENCE [LARGE SCALE GENOMIC DNA]</scope>
    <source>
        <strain evidence="3 4">AJA276-08</strain>
    </source>
</reference>
<keyword evidence="1" id="KW-0175">Coiled coil</keyword>
<feature type="region of interest" description="Disordered" evidence="2">
    <location>
        <begin position="59"/>
        <end position="134"/>
    </location>
</feature>
<evidence type="ECO:0000313" key="3">
    <source>
        <dbReference type="EMBL" id="KAL3780431.1"/>
    </source>
</evidence>
<sequence>MANDENCPPTLVKAGAAVFGNLLYGSECPDHSLCYSPSPFTNRRNYENVAREPVEGGKVLSFDKPVSPMKTIHTEETTIKDVPRPKNPRSKDHSAMAAGFPKNPRSEGRPATAAGNPKNPRSGGRPATAAGSYQRSVNPIINGVRRSKEENLKETMISVAELRQQRRLEREEVAAFNVKAEQTRREVIELRKKLSERFCQAKVDREQRLREEHLAKIDNEIKFKSKVHVEHKQTLKELEETRRRMSMDARAKLRRNHREGKERMKLLSIQEDQTLFEERHASSVALHNTKLENASNRRKSFAFRNGDARRIRELFAQREADRMHEEHESYELKWAGERDANEYRKLMSQERRDSLAFRNAEAKRVRDHETQMKADEHHEEHESYELKWAGERDANAFQIQVEVERRESLNLRNREAARHAAVMRELISLAQEREHESYMLKWAGENDAKQYIADQAELRRQSLAFRNAEGKRHRDIDEEMRVKNSNEIAQDEELNAACQRDVQKYQEECAARDRASLSLRGKVNFASRMQGENDKQVKLQEEHRSHLLDTAAWQDVNEYLAECNMRKRLSLAFRAKEKRRHFQFEKKQAALKVQQQHRDTQFRSEDARHVEMAHLKDKARLALESFKQHPSCTFGANPFAGLLD</sequence>
<accession>A0ABD3NY87</accession>
<comment type="caution">
    <text evidence="3">The sequence shown here is derived from an EMBL/GenBank/DDBJ whole genome shotgun (WGS) entry which is preliminary data.</text>
</comment>
<name>A0ABD3NY87_9STRA</name>
<dbReference type="Proteomes" id="UP001530315">
    <property type="component" value="Unassembled WGS sequence"/>
</dbReference>
<evidence type="ECO:0000256" key="1">
    <source>
        <dbReference type="SAM" id="Coils"/>
    </source>
</evidence>
<evidence type="ECO:0000313" key="4">
    <source>
        <dbReference type="Proteomes" id="UP001530315"/>
    </source>
</evidence>
<proteinExistence type="predicted"/>
<protein>
    <recommendedName>
        <fullName evidence="5">Trichohyalin-plectin-homology domain-containing protein</fullName>
    </recommendedName>
</protein>
<keyword evidence="4" id="KW-1185">Reference proteome</keyword>
<evidence type="ECO:0008006" key="5">
    <source>
        <dbReference type="Google" id="ProtNLM"/>
    </source>
</evidence>